<protein>
    <submittedName>
        <fullName evidence="1">Uncharacterized protein</fullName>
    </submittedName>
</protein>
<organism evidence="1 2">
    <name type="scientific">Obba rivulosa</name>
    <dbReference type="NCBI Taxonomy" id="1052685"/>
    <lineage>
        <taxon>Eukaryota</taxon>
        <taxon>Fungi</taxon>
        <taxon>Dikarya</taxon>
        <taxon>Basidiomycota</taxon>
        <taxon>Agaricomycotina</taxon>
        <taxon>Agaricomycetes</taxon>
        <taxon>Polyporales</taxon>
        <taxon>Gelatoporiaceae</taxon>
        <taxon>Obba</taxon>
    </lineage>
</organism>
<name>A0A8E2DFV4_9APHY</name>
<evidence type="ECO:0000313" key="2">
    <source>
        <dbReference type="Proteomes" id="UP000250043"/>
    </source>
</evidence>
<dbReference type="Proteomes" id="UP000250043">
    <property type="component" value="Unassembled WGS sequence"/>
</dbReference>
<accession>A0A8E2DFV4</accession>
<reference evidence="1 2" key="1">
    <citation type="submission" date="2016-07" db="EMBL/GenBank/DDBJ databases">
        <title>Draft genome of the white-rot fungus Obba rivulosa 3A-2.</title>
        <authorList>
            <consortium name="DOE Joint Genome Institute"/>
            <person name="Miettinen O."/>
            <person name="Riley R."/>
            <person name="Acob R."/>
            <person name="Barry K."/>
            <person name="Cullen D."/>
            <person name="De Vries R."/>
            <person name="Hainaut M."/>
            <person name="Hatakka A."/>
            <person name="Henrissat B."/>
            <person name="Hilden K."/>
            <person name="Kuo R."/>
            <person name="Labutti K."/>
            <person name="Lipzen A."/>
            <person name="Makela M.R."/>
            <person name="Sandor L."/>
            <person name="Spatafora J.W."/>
            <person name="Grigoriev I.V."/>
            <person name="Hibbett D.S."/>
        </authorList>
    </citation>
    <scope>NUCLEOTIDE SEQUENCE [LARGE SCALE GENOMIC DNA]</scope>
    <source>
        <strain evidence="1 2">3A-2</strain>
    </source>
</reference>
<sequence length="174" mass="20067">MLGPLDPHIAIVPRKGHTKNGYTDPVQSSAIPYMKSLVKYPLASIRMDSSRRSTAHTWSHGLDCRRAANTGLDRHRQVFPDRWIEGLRKRTRASYVRGTQQIASYNASKALVRERTCFSIYKLWISAAQLACTQFWCHSKSRRGIRELYTTYMLNRSPELFILVIHRPVDYVTA</sequence>
<evidence type="ECO:0000313" key="1">
    <source>
        <dbReference type="EMBL" id="OCH85227.1"/>
    </source>
</evidence>
<gene>
    <name evidence="1" type="ORF">OBBRIDRAFT_807693</name>
</gene>
<proteinExistence type="predicted"/>
<dbReference type="AlphaFoldDB" id="A0A8E2DFV4"/>
<keyword evidence="2" id="KW-1185">Reference proteome</keyword>
<dbReference type="EMBL" id="KV722600">
    <property type="protein sequence ID" value="OCH85227.1"/>
    <property type="molecule type" value="Genomic_DNA"/>
</dbReference>